<comment type="similarity">
    <text evidence="2">Belongs to the TAF9 family.</text>
</comment>
<reference evidence="6" key="2">
    <citation type="submission" date="2022-06" db="UniProtKB">
        <authorList>
            <consortium name="EnsemblMetazoa"/>
        </authorList>
    </citation>
    <scope>IDENTIFICATION</scope>
</reference>
<name>A0A8R1W5B4_ACYPI</name>
<dbReference type="InterPro" id="IPR051431">
    <property type="entry name" value="TFIID_subunit_9"/>
</dbReference>
<keyword evidence="4" id="KW-0804">Transcription</keyword>
<evidence type="ECO:0000256" key="5">
    <source>
        <dbReference type="ARBA" id="ARBA00023242"/>
    </source>
</evidence>
<dbReference type="KEGG" id="api:100569866"/>
<dbReference type="RefSeq" id="XP_003242359.1">
    <property type="nucleotide sequence ID" value="XM_003242311.3"/>
</dbReference>
<dbReference type="InterPro" id="IPR009072">
    <property type="entry name" value="Histone-fold"/>
</dbReference>
<sequence>MSSSQGNRMPKDSQTIVSMMNDLGIREYEQQVLNHLLEFNYRYTSLILEEAKACSTFANKEKIDADDVKMAIQMARDGVFLKSPPRDELIKASNELNKKPLPAIKPASGLRIPQNGSSFLQAKYRLKTDLNKGRNVLKKNTKITVAEMLNATKQTEAFSKPTQSDPMMDPKDGLSVLDIDKIIGEQQYNQDNFNDFNLDSLLHDPNSLSF</sequence>
<dbReference type="CDD" id="cd07979">
    <property type="entry name" value="HFD_TAF9"/>
    <property type="match status" value="1"/>
</dbReference>
<dbReference type="GO" id="GO:0046982">
    <property type="term" value="F:protein heterodimerization activity"/>
    <property type="evidence" value="ECO:0007669"/>
    <property type="project" value="InterPro"/>
</dbReference>
<accession>A0A8R1W5B4</accession>
<organism evidence="6 7">
    <name type="scientific">Acyrthosiphon pisum</name>
    <name type="common">Pea aphid</name>
    <dbReference type="NCBI Taxonomy" id="7029"/>
    <lineage>
        <taxon>Eukaryota</taxon>
        <taxon>Metazoa</taxon>
        <taxon>Ecdysozoa</taxon>
        <taxon>Arthropoda</taxon>
        <taxon>Hexapoda</taxon>
        <taxon>Insecta</taxon>
        <taxon>Pterygota</taxon>
        <taxon>Neoptera</taxon>
        <taxon>Paraneoptera</taxon>
        <taxon>Hemiptera</taxon>
        <taxon>Sternorrhyncha</taxon>
        <taxon>Aphidomorpha</taxon>
        <taxon>Aphidoidea</taxon>
        <taxon>Aphididae</taxon>
        <taxon>Macrosiphini</taxon>
        <taxon>Acyrthosiphon</taxon>
    </lineage>
</organism>
<evidence type="ECO:0000256" key="1">
    <source>
        <dbReference type="ARBA" id="ARBA00004123"/>
    </source>
</evidence>
<dbReference type="OrthoDB" id="341924at2759"/>
<dbReference type="RefSeq" id="XP_016657360.1">
    <property type="nucleotide sequence ID" value="XM_016801871.1"/>
</dbReference>
<evidence type="ECO:0000313" key="7">
    <source>
        <dbReference type="Proteomes" id="UP000007819"/>
    </source>
</evidence>
<dbReference type="EnsemblMetazoa" id="XM_003242311.4">
    <property type="protein sequence ID" value="XP_003242359.1"/>
    <property type="gene ID" value="LOC100569866"/>
</dbReference>
<keyword evidence="5" id="KW-0539">Nucleus</keyword>
<dbReference type="InterPro" id="IPR003162">
    <property type="entry name" value="TFIID-31"/>
</dbReference>
<dbReference type="GeneID" id="100569866"/>
<dbReference type="GO" id="GO:0051123">
    <property type="term" value="P:RNA polymerase II preinitiation complex assembly"/>
    <property type="evidence" value="ECO:0007669"/>
    <property type="project" value="TreeGrafter"/>
</dbReference>
<keyword evidence="7" id="KW-1185">Reference proteome</keyword>
<dbReference type="PANTHER" id="PTHR48068">
    <property type="entry name" value="TAF9 RNA POLYMERASE II, TATA BOX-BINDING PROTEIN (TBP)-ASSOCIATED FACTOR"/>
    <property type="match status" value="1"/>
</dbReference>
<dbReference type="Pfam" id="PF02291">
    <property type="entry name" value="TFIID-31kDa"/>
    <property type="match status" value="1"/>
</dbReference>
<evidence type="ECO:0000256" key="2">
    <source>
        <dbReference type="ARBA" id="ARBA00007646"/>
    </source>
</evidence>
<dbReference type="PANTHER" id="PTHR48068:SF4">
    <property type="entry name" value="TATA-BOX BINDING PROTEIN ASSOCIATED FACTOR 9"/>
    <property type="match status" value="1"/>
</dbReference>
<reference evidence="7" key="1">
    <citation type="submission" date="2010-06" db="EMBL/GenBank/DDBJ databases">
        <authorList>
            <person name="Jiang H."/>
            <person name="Abraham K."/>
            <person name="Ali S."/>
            <person name="Alsbrooks S.L."/>
            <person name="Anim B.N."/>
            <person name="Anosike U.S."/>
            <person name="Attaway T."/>
            <person name="Bandaranaike D.P."/>
            <person name="Battles P.K."/>
            <person name="Bell S.N."/>
            <person name="Bell A.V."/>
            <person name="Beltran B."/>
            <person name="Bickham C."/>
            <person name="Bustamante Y."/>
            <person name="Caleb T."/>
            <person name="Canada A."/>
            <person name="Cardenas V."/>
            <person name="Carter K."/>
            <person name="Chacko J."/>
            <person name="Chandrabose M.N."/>
            <person name="Chavez D."/>
            <person name="Chavez A."/>
            <person name="Chen L."/>
            <person name="Chu H.-S."/>
            <person name="Claassen K.J."/>
            <person name="Cockrell R."/>
            <person name="Collins M."/>
            <person name="Cooper J.A."/>
            <person name="Cree A."/>
            <person name="Curry S.M."/>
            <person name="Da Y."/>
            <person name="Dao M.D."/>
            <person name="Das B."/>
            <person name="Davila M.-L."/>
            <person name="Davy-Carroll L."/>
            <person name="Denson S."/>
            <person name="Dinh H."/>
            <person name="Ebong V.E."/>
            <person name="Edwards J.R."/>
            <person name="Egan A."/>
            <person name="El-Daye J."/>
            <person name="Escobedo L."/>
            <person name="Fernandez S."/>
            <person name="Fernando P.R."/>
            <person name="Flagg N."/>
            <person name="Forbes L.D."/>
            <person name="Fowler R.G."/>
            <person name="Fu Q."/>
            <person name="Gabisi R.A."/>
            <person name="Ganer J."/>
            <person name="Garbino Pronczuk A."/>
            <person name="Garcia R.M."/>
            <person name="Garner T."/>
            <person name="Garrett T.E."/>
            <person name="Gonzalez D.A."/>
            <person name="Hamid H."/>
            <person name="Hawkins E.S."/>
            <person name="Hirani K."/>
            <person name="Hogues M.E."/>
            <person name="Hollins B."/>
            <person name="Hsiao C.-H."/>
            <person name="Jabil R."/>
            <person name="James M.L."/>
            <person name="Jhangiani S.N."/>
            <person name="Johnson B."/>
            <person name="Johnson Q."/>
            <person name="Joshi V."/>
            <person name="Kalu J.B."/>
            <person name="Kam C."/>
            <person name="Kashfia A."/>
            <person name="Keebler J."/>
            <person name="Kisamo H."/>
            <person name="Kovar C.L."/>
            <person name="Lago L.A."/>
            <person name="Lai C.-Y."/>
            <person name="Laidlaw J."/>
            <person name="Lara F."/>
            <person name="Le T.-K."/>
            <person name="Lee S.L."/>
            <person name="Legall F.H."/>
            <person name="Lemon S.J."/>
            <person name="Lewis L.R."/>
            <person name="Li B."/>
            <person name="Liu Y."/>
            <person name="Liu Y.-S."/>
            <person name="Lopez J."/>
            <person name="Lozado R.J."/>
            <person name="Lu J."/>
            <person name="Madu R.C."/>
            <person name="Maheshwari M."/>
            <person name="Maheshwari R."/>
            <person name="Malloy K."/>
            <person name="Martinez E."/>
            <person name="Mathew T."/>
            <person name="Mercado I.C."/>
            <person name="Mercado C."/>
            <person name="Meyer B."/>
            <person name="Montgomery K."/>
            <person name="Morgan M.B."/>
            <person name="Munidasa M."/>
            <person name="Nazareth L.V."/>
            <person name="Nelson J."/>
            <person name="Ng B.M."/>
            <person name="Nguyen N.B."/>
            <person name="Nguyen P.Q."/>
            <person name="Nguyen T."/>
            <person name="Obregon M."/>
            <person name="Okwuonu G.O."/>
            <person name="Onwere C.G."/>
            <person name="Orozco G."/>
            <person name="Parra A."/>
            <person name="Patel S."/>
            <person name="Patil S."/>
            <person name="Perez A."/>
            <person name="Perez Y."/>
            <person name="Pham C."/>
            <person name="Primus E.L."/>
            <person name="Pu L.-L."/>
            <person name="Puazo M."/>
            <person name="Qin X."/>
            <person name="Quiroz J.B."/>
            <person name="Reese J."/>
            <person name="Richards S."/>
            <person name="Rives C.M."/>
            <person name="Robberts R."/>
            <person name="Ruiz S.J."/>
            <person name="Ruiz M.J."/>
            <person name="Santibanez J."/>
            <person name="Schneider B.W."/>
            <person name="Sisson I."/>
            <person name="Smith M."/>
            <person name="Sodergren E."/>
            <person name="Song X.-Z."/>
            <person name="Song B.B."/>
            <person name="Summersgill H."/>
            <person name="Thelus R."/>
            <person name="Thornton R.D."/>
            <person name="Trejos Z.Y."/>
            <person name="Usmani K."/>
            <person name="Vattathil S."/>
            <person name="Villasana D."/>
            <person name="Walker D.L."/>
            <person name="Wang S."/>
            <person name="Wang K."/>
            <person name="White C.S."/>
            <person name="Williams A.C."/>
            <person name="Williamson J."/>
            <person name="Wilson K."/>
            <person name="Woghiren I.O."/>
            <person name="Woodworth J.R."/>
            <person name="Worley K.C."/>
            <person name="Wright R.A."/>
            <person name="Wu W."/>
            <person name="Young L."/>
            <person name="Zhang L."/>
            <person name="Zhang J."/>
            <person name="Zhu Y."/>
            <person name="Muzny D.M."/>
            <person name="Weinstock G."/>
            <person name="Gibbs R.A."/>
        </authorList>
    </citation>
    <scope>NUCLEOTIDE SEQUENCE [LARGE SCALE GENOMIC DNA]</scope>
    <source>
        <strain evidence="7">LSR1</strain>
    </source>
</reference>
<dbReference type="EnsemblMetazoa" id="XM_016801871.2">
    <property type="protein sequence ID" value="XP_016657360.1"/>
    <property type="gene ID" value="LOC100569866"/>
</dbReference>
<dbReference type="GO" id="GO:0003713">
    <property type="term" value="F:transcription coactivator activity"/>
    <property type="evidence" value="ECO:0007669"/>
    <property type="project" value="TreeGrafter"/>
</dbReference>
<dbReference type="GO" id="GO:0000124">
    <property type="term" value="C:SAGA complex"/>
    <property type="evidence" value="ECO:0007669"/>
    <property type="project" value="TreeGrafter"/>
</dbReference>
<dbReference type="AlphaFoldDB" id="A0A8R1W5B4"/>
<comment type="subcellular location">
    <subcellularLocation>
        <location evidence="1">Nucleus</location>
    </subcellularLocation>
</comment>
<evidence type="ECO:0000313" key="6">
    <source>
        <dbReference type="EnsemblMetazoa" id="XP_003242359.1"/>
    </source>
</evidence>
<evidence type="ECO:0008006" key="8">
    <source>
        <dbReference type="Google" id="ProtNLM"/>
    </source>
</evidence>
<evidence type="ECO:0000256" key="4">
    <source>
        <dbReference type="ARBA" id="ARBA00023163"/>
    </source>
</evidence>
<dbReference type="Proteomes" id="UP000007819">
    <property type="component" value="Chromosome X"/>
</dbReference>
<dbReference type="GO" id="GO:0016251">
    <property type="term" value="F:RNA polymerase II general transcription initiation factor activity"/>
    <property type="evidence" value="ECO:0007669"/>
    <property type="project" value="TreeGrafter"/>
</dbReference>
<protein>
    <recommendedName>
        <fullName evidence="8">Transcription initiation factor TFIID subunit 9</fullName>
    </recommendedName>
</protein>
<evidence type="ECO:0000256" key="3">
    <source>
        <dbReference type="ARBA" id="ARBA00023015"/>
    </source>
</evidence>
<proteinExistence type="inferred from homology"/>
<keyword evidence="3" id="KW-0805">Transcription regulation</keyword>
<dbReference type="GO" id="GO:0005669">
    <property type="term" value="C:transcription factor TFIID complex"/>
    <property type="evidence" value="ECO:0007669"/>
    <property type="project" value="TreeGrafter"/>
</dbReference>
<dbReference type="SUPFAM" id="SSF47113">
    <property type="entry name" value="Histone-fold"/>
    <property type="match status" value="1"/>
</dbReference>
<dbReference type="Gene3D" id="1.10.20.10">
    <property type="entry name" value="Histone, subunit A"/>
    <property type="match status" value="1"/>
</dbReference>